<comment type="caution">
    <text evidence="1">The sequence shown here is derived from an EMBL/GenBank/DDBJ whole genome shotgun (WGS) entry which is preliminary data.</text>
</comment>
<evidence type="ECO:0000313" key="2">
    <source>
        <dbReference type="Proteomes" id="UP001141806"/>
    </source>
</evidence>
<dbReference type="AlphaFoldDB" id="A0A9Q0K0R9"/>
<dbReference type="Proteomes" id="UP001141806">
    <property type="component" value="Unassembled WGS sequence"/>
</dbReference>
<evidence type="ECO:0000313" key="1">
    <source>
        <dbReference type="EMBL" id="KAJ4958906.1"/>
    </source>
</evidence>
<gene>
    <name evidence="1" type="ORF">NE237_026017</name>
</gene>
<dbReference type="InterPro" id="IPR044591">
    <property type="entry name" value="RUK"/>
</dbReference>
<name>A0A9Q0K0R9_9MAGN</name>
<dbReference type="PANTHER" id="PTHR46562:SF1">
    <property type="entry name" value="SERINE_THREONINE-PROTEIN KINASE ULK4"/>
    <property type="match status" value="1"/>
</dbReference>
<dbReference type="GO" id="GO:0008017">
    <property type="term" value="F:microtubule binding"/>
    <property type="evidence" value="ECO:0007669"/>
    <property type="project" value="InterPro"/>
</dbReference>
<dbReference type="OrthoDB" id="1729768at2759"/>
<dbReference type="InterPro" id="IPR011009">
    <property type="entry name" value="Kinase-like_dom_sf"/>
</dbReference>
<keyword evidence="2" id="KW-1185">Reference proteome</keyword>
<reference evidence="1" key="1">
    <citation type="journal article" date="2023" name="Plant J.">
        <title>The genome of the king protea, Protea cynaroides.</title>
        <authorList>
            <person name="Chang J."/>
            <person name="Duong T.A."/>
            <person name="Schoeman C."/>
            <person name="Ma X."/>
            <person name="Roodt D."/>
            <person name="Barker N."/>
            <person name="Li Z."/>
            <person name="Van de Peer Y."/>
            <person name="Mizrachi E."/>
        </authorList>
    </citation>
    <scope>NUCLEOTIDE SEQUENCE</scope>
    <source>
        <tissue evidence="1">Young leaves</tissue>
    </source>
</reference>
<dbReference type="GO" id="GO:0000914">
    <property type="term" value="P:phragmoplast assembly"/>
    <property type="evidence" value="ECO:0007669"/>
    <property type="project" value="InterPro"/>
</dbReference>
<organism evidence="1 2">
    <name type="scientific">Protea cynaroides</name>
    <dbReference type="NCBI Taxonomy" id="273540"/>
    <lineage>
        <taxon>Eukaryota</taxon>
        <taxon>Viridiplantae</taxon>
        <taxon>Streptophyta</taxon>
        <taxon>Embryophyta</taxon>
        <taxon>Tracheophyta</taxon>
        <taxon>Spermatophyta</taxon>
        <taxon>Magnoliopsida</taxon>
        <taxon>Proteales</taxon>
        <taxon>Proteaceae</taxon>
        <taxon>Protea</taxon>
    </lineage>
</organism>
<dbReference type="SUPFAM" id="SSF56112">
    <property type="entry name" value="Protein kinase-like (PK-like)"/>
    <property type="match status" value="1"/>
</dbReference>
<accession>A0A9Q0K0R9</accession>
<dbReference type="PANTHER" id="PTHR46562">
    <property type="entry name" value="SERINE/THREONINE-KINASE ULK4-LIKE PROTEIN-RELATED"/>
    <property type="match status" value="1"/>
</dbReference>
<sequence>MSRRRLPSLLHHHCNNGGRGAVVGDPLTFNHNDRRHEGPSARESIRMFTKGGRRRQMSISPSRVSISDRRARFFKKYETSAHLWLVLEYCVCRDLMALLWQDCQLPEDFIHDIARDLVKRLAIRNILAFKTELFTDLRPSTNCWIRMDAQSSLILD</sequence>
<dbReference type="EMBL" id="JAMYWD010000010">
    <property type="protein sequence ID" value="KAJ4958906.1"/>
    <property type="molecule type" value="Genomic_DNA"/>
</dbReference>
<protein>
    <submittedName>
        <fullName evidence="1">Uncharacterized protein</fullName>
    </submittedName>
</protein>
<proteinExistence type="predicted"/>